<dbReference type="Pfam" id="PF00107">
    <property type="entry name" value="ADH_zinc_N"/>
    <property type="match status" value="1"/>
</dbReference>
<dbReference type="InterPro" id="IPR013217">
    <property type="entry name" value="Methyltransf_12"/>
</dbReference>
<evidence type="ECO:0000256" key="3">
    <source>
        <dbReference type="ARBA" id="ARBA00022679"/>
    </source>
</evidence>
<dbReference type="SMART" id="SM00822">
    <property type="entry name" value="PKS_KR"/>
    <property type="match status" value="1"/>
</dbReference>
<dbReference type="Gene3D" id="1.10.1200.10">
    <property type="entry name" value="ACP-like"/>
    <property type="match status" value="1"/>
</dbReference>
<keyword evidence="2" id="KW-0597">Phosphoprotein</keyword>
<dbReference type="InterPro" id="IPR006162">
    <property type="entry name" value="Ppantetheine_attach_site"/>
</dbReference>
<dbReference type="InterPro" id="IPR013968">
    <property type="entry name" value="PKS_KR"/>
</dbReference>
<keyword evidence="1" id="KW-0596">Phosphopantetheine</keyword>
<keyword evidence="5" id="KW-0511">Multifunctional enzyme</keyword>
<feature type="domain" description="PKS/mFAS DH" evidence="9">
    <location>
        <begin position="39"/>
        <end position="340"/>
    </location>
</feature>
<dbReference type="InterPro" id="IPR057326">
    <property type="entry name" value="KR_dom"/>
</dbReference>
<evidence type="ECO:0000256" key="6">
    <source>
        <dbReference type="ARBA" id="ARBA00023315"/>
    </source>
</evidence>
<dbReference type="InterPro" id="IPR020843">
    <property type="entry name" value="ER"/>
</dbReference>
<feature type="domain" description="Carrier" evidence="8">
    <location>
        <begin position="1583"/>
        <end position="1661"/>
    </location>
</feature>
<dbReference type="SUPFAM" id="SSF51735">
    <property type="entry name" value="NAD(P)-binding Rossmann-fold domains"/>
    <property type="match status" value="2"/>
</dbReference>
<dbReference type="GO" id="GO:0008168">
    <property type="term" value="F:methyltransferase activity"/>
    <property type="evidence" value="ECO:0007669"/>
    <property type="project" value="UniProtKB-KW"/>
</dbReference>
<evidence type="ECO:0000256" key="2">
    <source>
        <dbReference type="ARBA" id="ARBA00022553"/>
    </source>
</evidence>
<dbReference type="InterPro" id="IPR029063">
    <property type="entry name" value="SAM-dependent_MTases_sf"/>
</dbReference>
<dbReference type="SMART" id="SM00829">
    <property type="entry name" value="PKS_ER"/>
    <property type="match status" value="1"/>
</dbReference>
<dbReference type="Gene3D" id="3.40.50.150">
    <property type="entry name" value="Vaccinia Virus protein VP39"/>
    <property type="match status" value="1"/>
</dbReference>
<dbReference type="GO" id="GO:0004312">
    <property type="term" value="F:fatty acid synthase activity"/>
    <property type="evidence" value="ECO:0007669"/>
    <property type="project" value="TreeGrafter"/>
</dbReference>
<dbReference type="InterPro" id="IPR050091">
    <property type="entry name" value="PKS_NRPS_Biosynth_Enz"/>
</dbReference>
<dbReference type="GO" id="GO:0044550">
    <property type="term" value="P:secondary metabolite biosynthetic process"/>
    <property type="evidence" value="ECO:0007669"/>
    <property type="project" value="TreeGrafter"/>
</dbReference>
<keyword evidence="6" id="KW-0012">Acyltransferase</keyword>
<evidence type="ECO:0000256" key="4">
    <source>
        <dbReference type="ARBA" id="ARBA00022857"/>
    </source>
</evidence>
<sequence>MVHGCMAVDLPPYQYAYGPIQYHESRLSKEFRARNIPHHDLIGSKLPGTAKHRPQWRNILRIKDLAWLGDHRLLPHAVFPAAGYTAMAIEAAMRAYNELSEPLPITGFSLRNLSIGAALRIPEDDHGIEVVFSAEPSSSATAKASGWIGFSISSVARDSNAWTEHCTGSVRVEVAESKANPRMSTRMDSRVNDTKAWYKKFTQMGLGYGPTFQGLSEIQADPTQSLATAKVNLKTTKETIQGESRYPLHPASLDAVYQLGLISCHSGQMDRMRTAYVPIHINRMYIKNGNPENTGTAIARGELRGLRGAYARLQMVDQSDEVVLEVEQLRCASYTDGPQINTSTTGAFSAPMMRLAYRPDIRSMTNEQARAVFPAPPDNVARTYLFDKFERLGTLIVAEIYDGYAHNPDMADAPEHIRHFLGWVRRRMDDDNQWVEEAKRLTSSERVEILEEIFEEVDFCSDVRICRHLFYNIDDVLYGRKTGLDVVVEDGRLHALYENGVIMTGAYPQLQKCFDSLGHANPSLNILEIGAGTGGATRMILNTLTGDHGMKRYQSYTFTDITSGFLNAARESLAEFKDMNFSVLDVEQDPLKNGFEPIYDVVVASECLHATACIAQTLENCRKLLRPGGKLVLVENVRTVIGMGVVLGTLTGYWSGIPDGRVDSPFLDLEGWNTAMIKSGFSGAELVLDDYPQPYTTACTIVSTAVENNVSVPKPVLESQKDLYLLHCGPRPQLFNQLTAEMTKQGISSSVAAFDDVSLPSNARVIAYLGDGEVLISMSEARLQQIQRLVRSSASMVWVTNCGLIQGKNPNAGVALGLLRTIGTENPTSRFQFLDIDPECDFQDVNLSRGIIQQEESLQAKYAGEMEDREFVWQQGCFWVSRLVPDSSIQDQSELARMPPSRAQEMAFDRHGPVRADFETPGILTSLYFKPYEEMDTPLRDDCIQVKVAAVGLNWKDMAISAGRFDMNTFSSEYSGVVDKVGATVTHLSVGDRVYGFGKGHFGNYVRVSAASAQRMQEEDDFVQMASMPLVYMTAIYAFEHATQIKPGEKVLIQSATGGLGLCAIQLARSMGAEIFCTVGTPDKVAYLAEKMGVPASHIFSSRDTADIPRLIEASGGRGFHVILSTATGDMLHESVKTLAPLGRYIDVGRVDVQNSLTMGLEFFQRSTTFSSFDLGVVMDANADMGRILMESLDKHYRAGHIGPIPAIISSDISRLDQVLLGFSKGTHVGKHVVTFQNPDALVRMVPPVPRARFDPEAQYVITGGLGGLGRSILNWMASRGARHLTVLSRSGACSVEAQGLIDDLSTKGVTVQSVRCDVTEPDQVIRVLEEGTAKIPIRGLVHAAVSYEDLSFDKLSIEQWQSGLAAKVVGTRNLHEATKSLPLDFFVMTTSIESVLALATQSAYTAANTFQELFARYRRRQGLPASTTSYGHITDLGHLSKNTTTINLMARNKVLGISEHEVLRLLEPAFLNNETTPLHEGKDPWLGATEDPLSAVTVITCMDPRGLAAHKQEEVAAGGGSANIPRWYTDGRVSLVMRAFADAERHQQSADDANNAQGNGTTGQIRQQFDEAIKAGPGERNKAEALVAGSITKTVAEMLFVDASGVDANKTVAEYGVDSLIAAELRNWFNTAFQAEISMLDLLDTRTTMKVLAKMIVDGALAKQA</sequence>
<evidence type="ECO:0000259" key="9">
    <source>
        <dbReference type="PROSITE" id="PS52019"/>
    </source>
</evidence>
<name>A0A5N6U0D7_ASPAV</name>
<dbReference type="CDD" id="cd02440">
    <property type="entry name" value="AdoMet_MTases"/>
    <property type="match status" value="1"/>
</dbReference>
<dbReference type="CDD" id="cd05195">
    <property type="entry name" value="enoyl_red"/>
    <property type="match status" value="1"/>
</dbReference>
<protein>
    <submittedName>
        <fullName evidence="10">Polyketide synthase dehydratase-domain-containing protein</fullName>
    </submittedName>
</protein>
<dbReference type="PANTHER" id="PTHR43775">
    <property type="entry name" value="FATTY ACID SYNTHASE"/>
    <property type="match status" value="1"/>
</dbReference>
<dbReference type="InterPro" id="IPR049900">
    <property type="entry name" value="PKS_mFAS_DH"/>
</dbReference>
<reference evidence="10 11" key="1">
    <citation type="submission" date="2019-04" db="EMBL/GenBank/DDBJ databases">
        <title>Friends and foes A comparative genomics study of 23 Aspergillus species from section Flavi.</title>
        <authorList>
            <consortium name="DOE Joint Genome Institute"/>
            <person name="Kjaerbolling I."/>
            <person name="Vesth T."/>
            <person name="Frisvad J.C."/>
            <person name="Nybo J.L."/>
            <person name="Theobald S."/>
            <person name="Kildgaard S."/>
            <person name="Isbrandt T."/>
            <person name="Kuo A."/>
            <person name="Sato A."/>
            <person name="Lyhne E.K."/>
            <person name="Kogle M.E."/>
            <person name="Wiebenga A."/>
            <person name="Kun R.S."/>
            <person name="Lubbers R.J."/>
            <person name="Makela M.R."/>
            <person name="Barry K."/>
            <person name="Chovatia M."/>
            <person name="Clum A."/>
            <person name="Daum C."/>
            <person name="Haridas S."/>
            <person name="He G."/>
            <person name="LaButti K."/>
            <person name="Lipzen A."/>
            <person name="Mondo S."/>
            <person name="Riley R."/>
            <person name="Salamov A."/>
            <person name="Simmons B.A."/>
            <person name="Magnuson J.K."/>
            <person name="Henrissat B."/>
            <person name="Mortensen U.H."/>
            <person name="Larsen T.O."/>
            <person name="Devries R.P."/>
            <person name="Grigoriev I.V."/>
            <person name="Machida M."/>
            <person name="Baker S.E."/>
            <person name="Andersen M.R."/>
        </authorList>
    </citation>
    <scope>NUCLEOTIDE SEQUENCE [LARGE SCALE GENOMIC DNA]</scope>
    <source>
        <strain evidence="10 11">IBT 18842</strain>
    </source>
</reference>
<dbReference type="Proteomes" id="UP000325780">
    <property type="component" value="Unassembled WGS sequence"/>
</dbReference>
<dbReference type="SMART" id="SM00826">
    <property type="entry name" value="PKS_DH"/>
    <property type="match status" value="1"/>
</dbReference>
<keyword evidence="4" id="KW-0521">NADP</keyword>
<dbReference type="OrthoDB" id="329835at2759"/>
<dbReference type="Gene3D" id="3.90.180.10">
    <property type="entry name" value="Medium-chain alcohol dehydrogenases, catalytic domain"/>
    <property type="match status" value="1"/>
</dbReference>
<dbReference type="CDD" id="cd05274">
    <property type="entry name" value="KR_FAS_SDR_x"/>
    <property type="match status" value="1"/>
</dbReference>
<feature type="region of interest" description="N-terminal hotdog fold" evidence="7">
    <location>
        <begin position="39"/>
        <end position="177"/>
    </location>
</feature>
<evidence type="ECO:0000256" key="5">
    <source>
        <dbReference type="ARBA" id="ARBA00023268"/>
    </source>
</evidence>
<dbReference type="Gene3D" id="3.40.50.720">
    <property type="entry name" value="NAD(P)-binding Rossmann-like Domain"/>
    <property type="match status" value="2"/>
</dbReference>
<proteinExistence type="predicted"/>
<accession>A0A5N6U0D7</accession>
<dbReference type="InterPro" id="IPR020806">
    <property type="entry name" value="PKS_PP-bd"/>
</dbReference>
<dbReference type="PROSITE" id="PS00012">
    <property type="entry name" value="PHOSPHOPANTETHEINE"/>
    <property type="match status" value="1"/>
</dbReference>
<dbReference type="GO" id="GO:0031177">
    <property type="term" value="F:phosphopantetheine binding"/>
    <property type="evidence" value="ECO:0007669"/>
    <property type="project" value="InterPro"/>
</dbReference>
<dbReference type="PROSITE" id="PS52019">
    <property type="entry name" value="PKS_MFAS_DH"/>
    <property type="match status" value="1"/>
</dbReference>
<dbReference type="PROSITE" id="PS50075">
    <property type="entry name" value="CARRIER"/>
    <property type="match status" value="1"/>
</dbReference>
<keyword evidence="3" id="KW-0808">Transferase</keyword>
<evidence type="ECO:0000259" key="8">
    <source>
        <dbReference type="PROSITE" id="PS50075"/>
    </source>
</evidence>
<gene>
    <name evidence="10" type="ORF">BDV25DRAFT_152180</name>
</gene>
<dbReference type="InterPro" id="IPR011032">
    <property type="entry name" value="GroES-like_sf"/>
</dbReference>
<dbReference type="InterPro" id="IPR036291">
    <property type="entry name" value="NAD(P)-bd_dom_sf"/>
</dbReference>
<dbReference type="SUPFAM" id="SSF47336">
    <property type="entry name" value="ACP-like"/>
    <property type="match status" value="1"/>
</dbReference>
<dbReference type="InterPro" id="IPR009081">
    <property type="entry name" value="PP-bd_ACP"/>
</dbReference>
<organism evidence="10 11">
    <name type="scientific">Aspergillus avenaceus</name>
    <dbReference type="NCBI Taxonomy" id="36643"/>
    <lineage>
        <taxon>Eukaryota</taxon>
        <taxon>Fungi</taxon>
        <taxon>Dikarya</taxon>
        <taxon>Ascomycota</taxon>
        <taxon>Pezizomycotina</taxon>
        <taxon>Eurotiomycetes</taxon>
        <taxon>Eurotiomycetidae</taxon>
        <taxon>Eurotiales</taxon>
        <taxon>Aspergillaceae</taxon>
        <taxon>Aspergillus</taxon>
        <taxon>Aspergillus subgen. Circumdati</taxon>
    </lineage>
</organism>
<dbReference type="Pfam" id="PF21089">
    <property type="entry name" value="PKS_DH_N"/>
    <property type="match status" value="1"/>
</dbReference>
<dbReference type="GO" id="GO:0006633">
    <property type="term" value="P:fatty acid biosynthetic process"/>
    <property type="evidence" value="ECO:0007669"/>
    <property type="project" value="TreeGrafter"/>
</dbReference>
<evidence type="ECO:0000256" key="1">
    <source>
        <dbReference type="ARBA" id="ARBA00022450"/>
    </source>
</evidence>
<feature type="active site" description="Proton donor; for dehydratase activity" evidence="7">
    <location>
        <position position="254"/>
    </location>
</feature>
<evidence type="ECO:0000313" key="11">
    <source>
        <dbReference type="Proteomes" id="UP000325780"/>
    </source>
</evidence>
<dbReference type="SUPFAM" id="SSF50129">
    <property type="entry name" value="GroES-like"/>
    <property type="match status" value="1"/>
</dbReference>
<feature type="region of interest" description="C-terminal hotdog fold" evidence="7">
    <location>
        <begin position="189"/>
        <end position="340"/>
    </location>
</feature>
<dbReference type="InterPro" id="IPR042104">
    <property type="entry name" value="PKS_dehydratase_sf"/>
</dbReference>
<dbReference type="Gene3D" id="3.10.129.110">
    <property type="entry name" value="Polyketide synthase dehydratase"/>
    <property type="match status" value="1"/>
</dbReference>
<dbReference type="GO" id="GO:0032259">
    <property type="term" value="P:methylation"/>
    <property type="evidence" value="ECO:0007669"/>
    <property type="project" value="UniProtKB-KW"/>
</dbReference>
<dbReference type="SMART" id="SM00823">
    <property type="entry name" value="PKS_PP"/>
    <property type="match status" value="1"/>
</dbReference>
<dbReference type="PANTHER" id="PTHR43775:SF50">
    <property type="entry name" value="HIGHLY REDUCING POLYKETIDE SYNTHASE SRDA"/>
    <property type="match status" value="1"/>
</dbReference>
<dbReference type="Pfam" id="PF14765">
    <property type="entry name" value="PS-DH"/>
    <property type="match status" value="1"/>
</dbReference>
<feature type="active site" description="Proton acceptor; for dehydratase activity" evidence="7">
    <location>
        <position position="71"/>
    </location>
</feature>
<dbReference type="InterPro" id="IPR036736">
    <property type="entry name" value="ACP-like_sf"/>
</dbReference>
<dbReference type="EMBL" id="ML742064">
    <property type="protein sequence ID" value="KAE8151809.1"/>
    <property type="molecule type" value="Genomic_DNA"/>
</dbReference>
<dbReference type="Pfam" id="PF08240">
    <property type="entry name" value="ADH_N"/>
    <property type="match status" value="1"/>
</dbReference>
<dbReference type="InterPro" id="IPR049551">
    <property type="entry name" value="PKS_DH_C"/>
</dbReference>
<evidence type="ECO:0000313" key="10">
    <source>
        <dbReference type="EMBL" id="KAE8151809.1"/>
    </source>
</evidence>
<dbReference type="InterPro" id="IPR020807">
    <property type="entry name" value="PKS_DH"/>
</dbReference>
<dbReference type="Pfam" id="PF23297">
    <property type="entry name" value="ACP_SdgA_C"/>
    <property type="match status" value="1"/>
</dbReference>
<dbReference type="GO" id="GO:0016491">
    <property type="term" value="F:oxidoreductase activity"/>
    <property type="evidence" value="ECO:0007669"/>
    <property type="project" value="InterPro"/>
</dbReference>
<dbReference type="Pfam" id="PF08659">
    <property type="entry name" value="KR"/>
    <property type="match status" value="1"/>
</dbReference>
<dbReference type="InterPro" id="IPR049552">
    <property type="entry name" value="PKS_DH_N"/>
</dbReference>
<keyword evidence="11" id="KW-1185">Reference proteome</keyword>
<dbReference type="InterPro" id="IPR013149">
    <property type="entry name" value="ADH-like_C"/>
</dbReference>
<evidence type="ECO:0000256" key="7">
    <source>
        <dbReference type="PROSITE-ProRule" id="PRU01363"/>
    </source>
</evidence>
<dbReference type="Pfam" id="PF08242">
    <property type="entry name" value="Methyltransf_12"/>
    <property type="match status" value="1"/>
</dbReference>
<dbReference type="InterPro" id="IPR013154">
    <property type="entry name" value="ADH-like_N"/>
</dbReference>
<dbReference type="SUPFAM" id="SSF53335">
    <property type="entry name" value="S-adenosyl-L-methionine-dependent methyltransferases"/>
    <property type="match status" value="1"/>
</dbReference>